<comment type="caution">
    <text evidence="2">The sequence shown here is derived from an EMBL/GenBank/DDBJ whole genome shotgun (WGS) entry which is preliminary data.</text>
</comment>
<name>A0A8J6CDL3_DIALT</name>
<protein>
    <recommendedName>
        <fullName evidence="4">Methyltransferase domain-containing protein</fullName>
    </recommendedName>
</protein>
<evidence type="ECO:0000313" key="3">
    <source>
        <dbReference type="Proteomes" id="UP000751190"/>
    </source>
</evidence>
<dbReference type="SUPFAM" id="SSF53335">
    <property type="entry name" value="S-adenosyl-L-methionine-dependent methyltransferases"/>
    <property type="match status" value="1"/>
</dbReference>
<dbReference type="Proteomes" id="UP000751190">
    <property type="component" value="Unassembled WGS sequence"/>
</dbReference>
<feature type="compositionally biased region" description="Basic residues" evidence="1">
    <location>
        <begin position="38"/>
        <end position="52"/>
    </location>
</feature>
<dbReference type="InterPro" id="IPR029063">
    <property type="entry name" value="SAM-dependent_MTases_sf"/>
</dbReference>
<reference evidence="2" key="1">
    <citation type="submission" date="2021-05" db="EMBL/GenBank/DDBJ databases">
        <title>The genome of the haptophyte Pavlova lutheri (Diacronema luteri, Pavlovales) - a model for lipid biosynthesis in eukaryotic algae.</title>
        <authorList>
            <person name="Hulatt C.J."/>
            <person name="Posewitz M.C."/>
        </authorList>
    </citation>
    <scope>NUCLEOTIDE SEQUENCE</scope>
    <source>
        <strain evidence="2">NIVA-4/92</strain>
    </source>
</reference>
<gene>
    <name evidence="2" type="ORF">KFE25_003931</name>
</gene>
<dbReference type="AlphaFoldDB" id="A0A8J6CDL3"/>
<proteinExistence type="predicted"/>
<keyword evidence="3" id="KW-1185">Reference proteome</keyword>
<dbReference type="Gene3D" id="3.40.50.150">
    <property type="entry name" value="Vaccinia Virus protein VP39"/>
    <property type="match status" value="2"/>
</dbReference>
<accession>A0A8J6CDL3</accession>
<feature type="region of interest" description="Disordered" evidence="1">
    <location>
        <begin position="242"/>
        <end position="269"/>
    </location>
</feature>
<evidence type="ECO:0008006" key="4">
    <source>
        <dbReference type="Google" id="ProtNLM"/>
    </source>
</evidence>
<dbReference type="OMA" id="YATECHA"/>
<organism evidence="2 3">
    <name type="scientific">Diacronema lutheri</name>
    <name type="common">Unicellular marine alga</name>
    <name type="synonym">Monochrysis lutheri</name>
    <dbReference type="NCBI Taxonomy" id="2081491"/>
    <lineage>
        <taxon>Eukaryota</taxon>
        <taxon>Haptista</taxon>
        <taxon>Haptophyta</taxon>
        <taxon>Pavlovophyceae</taxon>
        <taxon>Pavlovales</taxon>
        <taxon>Pavlovaceae</taxon>
        <taxon>Diacronema</taxon>
    </lineage>
</organism>
<evidence type="ECO:0000256" key="1">
    <source>
        <dbReference type="SAM" id="MobiDB-lite"/>
    </source>
</evidence>
<sequence length="432" mass="45327">MDRVDVTKLAVAGSLALIAMATALHARRLVRSHTEHGRTKKKKAKARHKHRHEIVDGEHSDAHERERSALIEFREARRAASTMTAATIAWFSSNVETLLDVGADGVHGGSDVEASVADGAPAEAPRMLASPSAGKAPDSPGRPAVGSVSVLSIGCGDGAIDIAVLRSIAAQPGVTKVHYVGLEPSENAATAFRARLAAARASGELGPNVATFVLHSELDDRPVRLAPRDQLGALARAGVAAAAQPVPEPSGPPAAASSGAGDDEGTSRGFPSKHQFDLVLLVHVLQELKSPLGALQRAALRTKPGGRVVVVQPVAGALSSLVAEEGDHQRAVLTTDDLRQLLLQQRLQPSIDSFETELDVTACLQRTAAGIRVMSDCVGRDLRKAKEAKLMRVLKGLWRVATIDPDDGSAHVKEPCAVLIVQKPHPQPVPGG</sequence>
<evidence type="ECO:0000313" key="2">
    <source>
        <dbReference type="EMBL" id="KAG8463658.1"/>
    </source>
</evidence>
<dbReference type="EMBL" id="JAGTXO010000015">
    <property type="protein sequence ID" value="KAG8463658.1"/>
    <property type="molecule type" value="Genomic_DNA"/>
</dbReference>
<dbReference type="Pfam" id="PF13489">
    <property type="entry name" value="Methyltransf_23"/>
    <property type="match status" value="1"/>
</dbReference>
<feature type="region of interest" description="Disordered" evidence="1">
    <location>
        <begin position="30"/>
        <end position="52"/>
    </location>
</feature>